<organism evidence="3 4">
    <name type="scientific">Meloidogyne floridensis</name>
    <dbReference type="NCBI Taxonomy" id="298350"/>
    <lineage>
        <taxon>Eukaryota</taxon>
        <taxon>Metazoa</taxon>
        <taxon>Ecdysozoa</taxon>
        <taxon>Nematoda</taxon>
        <taxon>Chromadorea</taxon>
        <taxon>Rhabditida</taxon>
        <taxon>Tylenchina</taxon>
        <taxon>Tylenchomorpha</taxon>
        <taxon>Tylenchoidea</taxon>
        <taxon>Meloidogynidae</taxon>
        <taxon>Meloidogyninae</taxon>
        <taxon>Meloidogyne</taxon>
    </lineage>
</organism>
<protein>
    <recommendedName>
        <fullName evidence="2">DUF5648 domain-containing protein</fullName>
    </recommendedName>
</protein>
<evidence type="ECO:0000256" key="1">
    <source>
        <dbReference type="SAM" id="MobiDB-lite"/>
    </source>
</evidence>
<feature type="domain" description="DUF5648" evidence="2">
    <location>
        <begin position="218"/>
        <end position="362"/>
    </location>
</feature>
<dbReference type="Proteomes" id="UP000887560">
    <property type="component" value="Unplaced"/>
</dbReference>
<evidence type="ECO:0000259" key="2">
    <source>
        <dbReference type="Pfam" id="PF18885"/>
    </source>
</evidence>
<keyword evidence="3" id="KW-1185">Reference proteome</keyword>
<dbReference type="WBParaSite" id="scf7180000419554.g3952">
    <property type="protein sequence ID" value="scf7180000419554.g3952"/>
    <property type="gene ID" value="scf7180000419554.g3952"/>
</dbReference>
<feature type="compositionally biased region" description="Basic and acidic residues" evidence="1">
    <location>
        <begin position="383"/>
        <end position="404"/>
    </location>
</feature>
<sequence length="414" mass="46919">METTIPNPANIVDIPSSNKFGESLGVMGRQPYPLMMTLIRTTTTTTILPPTPEWVRSVEESFLAGEQLGGSGEKKEIIGEKPHGDGWRILSTIGPPSPMPIPPILPPFQPLQPFQPVGEKEKEIINKIGGGGSGGSNPLDPLPIKPGVIGIRNGTRINSQEEDEEEEEIDKSSNLIENNKGPKQKISAFLGITKLVERTKYIGPCGSACTYGGRLVHLYRSFNNNPQILNHFYTTERLEQHLMGAQGFVMEPSMGYLGKNQIDPNCTCIRPLYRLYSEFAKDHFLTSNEDEKNIAETLLGYSFERILGYCTKEPGCGAYLPLYRFYNAINKDHFYTIDQQEMHYYKTHSELAFGFEKIECYVWQKSSSSRGCPALTLEIQEDKEERRRENEENNNKSFSDENIKLKRRKRRRKE</sequence>
<feature type="compositionally biased region" description="Basic residues" evidence="1">
    <location>
        <begin position="405"/>
        <end position="414"/>
    </location>
</feature>
<name>A0A915NKC0_9BILA</name>
<dbReference type="Pfam" id="PF18885">
    <property type="entry name" value="DUF5648"/>
    <property type="match status" value="1"/>
</dbReference>
<dbReference type="AlphaFoldDB" id="A0A915NKC0"/>
<reference evidence="4" key="1">
    <citation type="submission" date="2022-11" db="UniProtKB">
        <authorList>
            <consortium name="WormBaseParasite"/>
        </authorList>
    </citation>
    <scope>IDENTIFICATION</scope>
</reference>
<proteinExistence type="predicted"/>
<feature type="region of interest" description="Disordered" evidence="1">
    <location>
        <begin position="150"/>
        <end position="178"/>
    </location>
</feature>
<evidence type="ECO:0000313" key="3">
    <source>
        <dbReference type="Proteomes" id="UP000887560"/>
    </source>
</evidence>
<accession>A0A915NKC0</accession>
<feature type="region of interest" description="Disordered" evidence="1">
    <location>
        <begin position="382"/>
        <end position="414"/>
    </location>
</feature>
<evidence type="ECO:0000313" key="4">
    <source>
        <dbReference type="WBParaSite" id="scf7180000419554.g3952"/>
    </source>
</evidence>
<dbReference type="InterPro" id="IPR043708">
    <property type="entry name" value="DUF5648"/>
</dbReference>
<feature type="compositionally biased region" description="Acidic residues" evidence="1">
    <location>
        <begin position="160"/>
        <end position="169"/>
    </location>
</feature>